<keyword evidence="5 7" id="KW-0456">Lyase</keyword>
<feature type="transmembrane region" description="Helical" evidence="7">
    <location>
        <begin position="21"/>
        <end position="45"/>
    </location>
</feature>
<dbReference type="InterPro" id="IPR003770">
    <property type="entry name" value="MLTG-like"/>
</dbReference>
<comment type="catalytic activity">
    <reaction evidence="7">
        <text>a peptidoglycan chain = a peptidoglycan chain with N-acetyl-1,6-anhydromuramyl-[peptide] at the reducing end + a peptidoglycan chain with N-acetylglucosamine at the non-reducing end.</text>
        <dbReference type="EC" id="4.2.2.29"/>
    </reaction>
</comment>
<dbReference type="HAMAP" id="MF_02065">
    <property type="entry name" value="MltG"/>
    <property type="match status" value="1"/>
</dbReference>
<keyword evidence="6 7" id="KW-0961">Cell wall biogenesis/degradation</keyword>
<dbReference type="PATRIC" id="fig|1619122.3.peg.26"/>
<evidence type="ECO:0000256" key="5">
    <source>
        <dbReference type="ARBA" id="ARBA00023239"/>
    </source>
</evidence>
<dbReference type="STRING" id="1619122.UX73_C0001G0026"/>
<name>A0A0G1R2R8_UNCKA</name>
<keyword evidence="1 7" id="KW-1003">Cell membrane</keyword>
<accession>A0A0G1R2R8</accession>
<evidence type="ECO:0000256" key="3">
    <source>
        <dbReference type="ARBA" id="ARBA00022989"/>
    </source>
</evidence>
<comment type="similarity">
    <text evidence="7">Belongs to the transglycosylase MltG family.</text>
</comment>
<sequence>MESVQQLDPSKYHVLTPRGRIFLVIALVLFVLVVMPIAIVAYYTFAINRPSQTADEVTYEVKSGASISQIAADLASLGAVNSEFLLKLHLILNNLQSNIQAGVYLIPAGTTTQQLARQLQHGMNDKKITFLEGWRAEEYAIEAVKLFKGIDYEVFMRMLKDKEGYLFPDTYLFNTDVTETEIMNALLQNFNDKTADILTAEKLSAAGLTKEQAVILASMVEREVRSEKDRALVAGILGKRLSKGELLGVDATVQYVKATYFYCMTLAFDVCPREEDAANVDWWPQSLSTADLAIDSLYNTRKIAGLPPTPISNPGTSALEAVINSKESDYNYYITDKNGETHYAKTLIEHSGNIAKYLQE</sequence>
<protein>
    <recommendedName>
        <fullName evidence="7">Endolytic murein transglycosylase</fullName>
        <ecNumber evidence="7">4.2.2.29</ecNumber>
    </recommendedName>
    <alternativeName>
        <fullName evidence="7">Peptidoglycan lytic transglycosylase</fullName>
    </alternativeName>
    <alternativeName>
        <fullName evidence="7">Peptidoglycan polymerization terminase</fullName>
    </alternativeName>
</protein>
<dbReference type="AlphaFoldDB" id="A0A0G1R2R8"/>
<comment type="caution">
    <text evidence="8">The sequence shown here is derived from an EMBL/GenBank/DDBJ whole genome shotgun (WGS) entry which is preliminary data.</text>
</comment>
<keyword evidence="2 7" id="KW-0812">Transmembrane</keyword>
<dbReference type="PANTHER" id="PTHR30518">
    <property type="entry name" value="ENDOLYTIC MUREIN TRANSGLYCOSYLASE"/>
    <property type="match status" value="1"/>
</dbReference>
<dbReference type="Gene3D" id="3.30.1490.480">
    <property type="entry name" value="Endolytic murein transglycosylase"/>
    <property type="match status" value="1"/>
</dbReference>
<comment type="function">
    <text evidence="7">Functions as a peptidoglycan terminase that cleaves nascent peptidoglycan strands endolytically to terminate their elongation.</text>
</comment>
<evidence type="ECO:0000256" key="6">
    <source>
        <dbReference type="ARBA" id="ARBA00023316"/>
    </source>
</evidence>
<reference evidence="8 9" key="1">
    <citation type="journal article" date="2015" name="Nature">
        <title>rRNA introns, odd ribosomes, and small enigmatic genomes across a large radiation of phyla.</title>
        <authorList>
            <person name="Brown C.T."/>
            <person name="Hug L.A."/>
            <person name="Thomas B.C."/>
            <person name="Sharon I."/>
            <person name="Castelle C.J."/>
            <person name="Singh A."/>
            <person name="Wilkins M.J."/>
            <person name="Williams K.H."/>
            <person name="Banfield J.F."/>
        </authorList>
    </citation>
    <scope>NUCLEOTIDE SEQUENCE [LARGE SCALE GENOMIC DNA]</scope>
</reference>
<dbReference type="Pfam" id="PF02618">
    <property type="entry name" value="YceG"/>
    <property type="match status" value="1"/>
</dbReference>
<evidence type="ECO:0000256" key="4">
    <source>
        <dbReference type="ARBA" id="ARBA00023136"/>
    </source>
</evidence>
<dbReference type="EMBL" id="LCNH01000001">
    <property type="protein sequence ID" value="KKU51494.1"/>
    <property type="molecule type" value="Genomic_DNA"/>
</dbReference>
<evidence type="ECO:0000256" key="7">
    <source>
        <dbReference type="HAMAP-Rule" id="MF_02065"/>
    </source>
</evidence>
<proteinExistence type="inferred from homology"/>
<dbReference type="Proteomes" id="UP000034873">
    <property type="component" value="Unassembled WGS sequence"/>
</dbReference>
<dbReference type="GO" id="GO:0008932">
    <property type="term" value="F:lytic endotransglycosylase activity"/>
    <property type="evidence" value="ECO:0007669"/>
    <property type="project" value="UniProtKB-UniRule"/>
</dbReference>
<dbReference type="PANTHER" id="PTHR30518:SF2">
    <property type="entry name" value="ENDOLYTIC MUREIN TRANSGLYCOSYLASE"/>
    <property type="match status" value="1"/>
</dbReference>
<gene>
    <name evidence="7" type="primary">mltG</name>
    <name evidence="8" type="ORF">UX73_C0001G0026</name>
</gene>
<dbReference type="EC" id="4.2.2.29" evidence="7"/>
<comment type="subcellular location">
    <subcellularLocation>
        <location evidence="7">Cell membrane</location>
        <topology evidence="7">Single-pass membrane protein</topology>
    </subcellularLocation>
</comment>
<evidence type="ECO:0000256" key="2">
    <source>
        <dbReference type="ARBA" id="ARBA00022692"/>
    </source>
</evidence>
<dbReference type="GO" id="GO:0071555">
    <property type="term" value="P:cell wall organization"/>
    <property type="evidence" value="ECO:0007669"/>
    <property type="project" value="UniProtKB-KW"/>
</dbReference>
<dbReference type="GO" id="GO:0009252">
    <property type="term" value="P:peptidoglycan biosynthetic process"/>
    <property type="evidence" value="ECO:0007669"/>
    <property type="project" value="UniProtKB-UniRule"/>
</dbReference>
<feature type="site" description="Important for catalytic activity" evidence="7">
    <location>
        <position position="223"/>
    </location>
</feature>
<keyword evidence="4 7" id="KW-0472">Membrane</keyword>
<evidence type="ECO:0000256" key="1">
    <source>
        <dbReference type="ARBA" id="ARBA00022475"/>
    </source>
</evidence>
<dbReference type="NCBIfam" id="TIGR00247">
    <property type="entry name" value="endolytic transglycosylase MltG"/>
    <property type="match status" value="1"/>
</dbReference>
<evidence type="ECO:0000313" key="8">
    <source>
        <dbReference type="EMBL" id="KKU51494.1"/>
    </source>
</evidence>
<evidence type="ECO:0000313" key="9">
    <source>
        <dbReference type="Proteomes" id="UP000034873"/>
    </source>
</evidence>
<organism evidence="8 9">
    <name type="scientific">candidate division WWE3 bacterium GW2011_GWC1_47_10</name>
    <dbReference type="NCBI Taxonomy" id="1619122"/>
    <lineage>
        <taxon>Bacteria</taxon>
        <taxon>Katanobacteria</taxon>
    </lineage>
</organism>
<dbReference type="GO" id="GO:0005886">
    <property type="term" value="C:plasma membrane"/>
    <property type="evidence" value="ECO:0007669"/>
    <property type="project" value="UniProtKB-SubCell"/>
</dbReference>
<keyword evidence="3 7" id="KW-1133">Transmembrane helix</keyword>